<evidence type="ECO:0000256" key="1">
    <source>
        <dbReference type="SAM" id="MobiDB-lite"/>
    </source>
</evidence>
<feature type="compositionally biased region" description="Polar residues" evidence="1">
    <location>
        <begin position="28"/>
        <end position="40"/>
    </location>
</feature>
<reference evidence="2 3" key="1">
    <citation type="submission" date="2023-02" db="EMBL/GenBank/DDBJ databases">
        <title>LHISI_Scaffold_Assembly.</title>
        <authorList>
            <person name="Stuart O.P."/>
            <person name="Cleave R."/>
            <person name="Magrath M.J.L."/>
            <person name="Mikheyev A.S."/>
        </authorList>
    </citation>
    <scope>NUCLEOTIDE SEQUENCE [LARGE SCALE GENOMIC DNA]</scope>
    <source>
        <strain evidence="2">Daus_M_001</strain>
        <tissue evidence="2">Leg muscle</tissue>
    </source>
</reference>
<dbReference type="EMBL" id="JARBHB010000001">
    <property type="protein sequence ID" value="KAJ8894826.1"/>
    <property type="molecule type" value="Genomic_DNA"/>
</dbReference>
<protein>
    <recommendedName>
        <fullName evidence="4">TTF-type domain-containing protein</fullName>
    </recommendedName>
</protein>
<dbReference type="Proteomes" id="UP001159363">
    <property type="component" value="Chromosome 1"/>
</dbReference>
<proteinExistence type="predicted"/>
<name>A0ABQ9IDY4_9NEOP</name>
<keyword evidence="3" id="KW-1185">Reference proteome</keyword>
<accession>A0ABQ9IDY4</accession>
<feature type="region of interest" description="Disordered" evidence="1">
    <location>
        <begin position="1"/>
        <end position="89"/>
    </location>
</feature>
<sequence>MKKISADIRQYLKSPSPATHEAAPLQDLGQSCRPTRTSGNSERDDACTSQSSALAENQEDKGTDDLGTLESGSMQPRLVSFPKTQDGKQPRFFSSKHYETYPWLEYSVSRDNIFCFVCRKFSISSDVRDQCEQFITSDFNKWKKLTEALNSHVSSRNHKKCF</sequence>
<evidence type="ECO:0000313" key="3">
    <source>
        <dbReference type="Proteomes" id="UP001159363"/>
    </source>
</evidence>
<organism evidence="2 3">
    <name type="scientific">Dryococelus australis</name>
    <dbReference type="NCBI Taxonomy" id="614101"/>
    <lineage>
        <taxon>Eukaryota</taxon>
        <taxon>Metazoa</taxon>
        <taxon>Ecdysozoa</taxon>
        <taxon>Arthropoda</taxon>
        <taxon>Hexapoda</taxon>
        <taxon>Insecta</taxon>
        <taxon>Pterygota</taxon>
        <taxon>Neoptera</taxon>
        <taxon>Polyneoptera</taxon>
        <taxon>Phasmatodea</taxon>
        <taxon>Verophasmatodea</taxon>
        <taxon>Anareolatae</taxon>
        <taxon>Phasmatidae</taxon>
        <taxon>Eurycanthinae</taxon>
        <taxon>Dryococelus</taxon>
    </lineage>
</organism>
<evidence type="ECO:0000313" key="2">
    <source>
        <dbReference type="EMBL" id="KAJ8894826.1"/>
    </source>
</evidence>
<gene>
    <name evidence="2" type="ORF">PR048_000133</name>
</gene>
<evidence type="ECO:0008006" key="4">
    <source>
        <dbReference type="Google" id="ProtNLM"/>
    </source>
</evidence>
<comment type="caution">
    <text evidence="2">The sequence shown here is derived from an EMBL/GenBank/DDBJ whole genome shotgun (WGS) entry which is preliminary data.</text>
</comment>